<feature type="domain" description="2TM" evidence="2">
    <location>
        <begin position="8"/>
        <end position="85"/>
    </location>
</feature>
<name>G2PR49_ALLRU</name>
<gene>
    <name evidence="3" type="ordered locus">Murru_0124</name>
</gene>
<dbReference type="EMBL" id="CP002999">
    <property type="protein sequence ID" value="AEM69181.1"/>
    <property type="molecule type" value="Genomic_DNA"/>
</dbReference>
<evidence type="ECO:0000259" key="2">
    <source>
        <dbReference type="Pfam" id="PF13239"/>
    </source>
</evidence>
<proteinExistence type="predicted"/>
<dbReference type="KEGG" id="mrs:Murru_0124"/>
<evidence type="ECO:0000313" key="4">
    <source>
        <dbReference type="Proteomes" id="UP000008908"/>
    </source>
</evidence>
<dbReference type="HOGENOM" id="CLU_173284_0_0_10"/>
<keyword evidence="1" id="KW-1133">Transmembrane helix</keyword>
<feature type="transmembrane region" description="Helical" evidence="1">
    <location>
        <begin position="20"/>
        <end position="42"/>
    </location>
</feature>
<keyword evidence="1" id="KW-0472">Membrane</keyword>
<dbReference type="RefSeq" id="WP_014031465.1">
    <property type="nucleotide sequence ID" value="NC_015945.1"/>
</dbReference>
<protein>
    <recommendedName>
        <fullName evidence="2">2TM domain-containing protein</fullName>
    </recommendedName>
</protein>
<dbReference type="OrthoDB" id="1495672at2"/>
<organism evidence="3 4">
    <name type="scientific">Allomuricauda ruestringensis (strain DSM 13258 / CIP 107369 / LMG 19739 / B1)</name>
    <name type="common">Muricauda ruestringensis</name>
    <dbReference type="NCBI Taxonomy" id="886377"/>
    <lineage>
        <taxon>Bacteria</taxon>
        <taxon>Pseudomonadati</taxon>
        <taxon>Bacteroidota</taxon>
        <taxon>Flavobacteriia</taxon>
        <taxon>Flavobacteriales</taxon>
        <taxon>Flavobacteriaceae</taxon>
        <taxon>Flagellimonas</taxon>
    </lineage>
</organism>
<accession>G2PR49</accession>
<dbReference type="InterPro" id="IPR025698">
    <property type="entry name" value="2TM_dom"/>
</dbReference>
<reference evidence="4" key="1">
    <citation type="submission" date="2011-08" db="EMBL/GenBank/DDBJ databases">
        <title>The complete genome of Muricauda ruestringensis DSM 13258.</title>
        <authorList>
            <person name="Lucas S."/>
            <person name="Han J."/>
            <person name="Lapidus A."/>
            <person name="Bruce D."/>
            <person name="Goodwin L."/>
            <person name="Pitluck S."/>
            <person name="Peters L."/>
            <person name="Kyrpides N."/>
            <person name="Mavromatis K."/>
            <person name="Ivanova N."/>
            <person name="Ovchinnikova G."/>
            <person name="Teshima H."/>
            <person name="Detter J.C."/>
            <person name="Tapia R."/>
            <person name="Han C."/>
            <person name="Land M."/>
            <person name="Hauser L."/>
            <person name="Markowitz V."/>
            <person name="Cheng J.-F."/>
            <person name="Hugenholtz P."/>
            <person name="Woyke T."/>
            <person name="Wu D."/>
            <person name="Spring S."/>
            <person name="Schroeder M."/>
            <person name="Brambilla E."/>
            <person name="Klenk H.-P."/>
            <person name="Eisen J.A."/>
        </authorList>
    </citation>
    <scope>NUCLEOTIDE SEQUENCE [LARGE SCALE GENOMIC DNA]</scope>
    <source>
        <strain evidence="4">DSM 13258 / LMG 19739 / B1</strain>
    </source>
</reference>
<dbReference type="Pfam" id="PF13239">
    <property type="entry name" value="2TM"/>
    <property type="match status" value="1"/>
</dbReference>
<reference evidence="3 4" key="2">
    <citation type="journal article" date="2012" name="Stand. Genomic Sci.">
        <title>Complete genome sequence of the facultatively anaerobic, appendaged bacterium Muricauda ruestringensis type strain (B1(T)).</title>
        <authorList>
            <person name="Huntemann M."/>
            <person name="Teshima H."/>
            <person name="Lapidus A."/>
            <person name="Nolan M."/>
            <person name="Lucas S."/>
            <person name="Hammon N."/>
            <person name="Deshpande S."/>
            <person name="Cheng J.F."/>
            <person name="Tapia R."/>
            <person name="Goodwin L.A."/>
            <person name="Pitluck S."/>
            <person name="Liolios K."/>
            <person name="Pagani I."/>
            <person name="Ivanova N."/>
            <person name="Mavromatis K."/>
            <person name="Mikhailova N."/>
            <person name="Pati A."/>
            <person name="Chen A."/>
            <person name="Palaniappan K."/>
            <person name="Land M."/>
            <person name="Hauser L."/>
            <person name="Pan C."/>
            <person name="Brambilla E.M."/>
            <person name="Rohde M."/>
            <person name="Spring S."/>
            <person name="Goker M."/>
            <person name="Detter J.C."/>
            <person name="Bristow J."/>
            <person name="Eisen J.A."/>
            <person name="Markowitz V."/>
            <person name="Hugenholtz P."/>
            <person name="Kyrpides N.C."/>
            <person name="Klenk H.P."/>
            <person name="Woyke T."/>
        </authorList>
    </citation>
    <scope>NUCLEOTIDE SEQUENCE [LARGE SCALE GENOMIC DNA]</scope>
    <source>
        <strain evidence="4">DSM 13258 / LMG 19739 / B1</strain>
    </source>
</reference>
<dbReference type="AlphaFoldDB" id="G2PR49"/>
<dbReference type="STRING" id="886377.Murru_0124"/>
<feature type="transmembrane region" description="Helical" evidence="1">
    <location>
        <begin position="62"/>
        <end position="83"/>
    </location>
</feature>
<evidence type="ECO:0000313" key="3">
    <source>
        <dbReference type="EMBL" id="AEM69181.1"/>
    </source>
</evidence>
<keyword evidence="1" id="KW-0812">Transmembrane</keyword>
<dbReference type="Proteomes" id="UP000008908">
    <property type="component" value="Chromosome"/>
</dbReference>
<sequence>MTQNITFEQAKRKVSSIKGFYFHLALFIIISVVLITTKRNIVQWVIQKSENTDEGFLRWLDWNIIAIPIIWGVVLLVHGLYIFGTPLKKNGTND</sequence>
<keyword evidence="4" id="KW-1185">Reference proteome</keyword>
<evidence type="ECO:0000256" key="1">
    <source>
        <dbReference type="SAM" id="Phobius"/>
    </source>
</evidence>